<protein>
    <submittedName>
        <fullName evidence="2">Uncharacterized protein</fullName>
    </submittedName>
</protein>
<feature type="compositionally biased region" description="Polar residues" evidence="1">
    <location>
        <begin position="73"/>
        <end position="82"/>
    </location>
</feature>
<feature type="compositionally biased region" description="Polar residues" evidence="1">
    <location>
        <begin position="135"/>
        <end position="151"/>
    </location>
</feature>
<feature type="region of interest" description="Disordered" evidence="1">
    <location>
        <begin position="58"/>
        <end position="101"/>
    </location>
</feature>
<feature type="compositionally biased region" description="Basic and acidic residues" evidence="1">
    <location>
        <begin position="184"/>
        <end position="202"/>
    </location>
</feature>
<keyword evidence="3" id="KW-1185">Reference proteome</keyword>
<name>A0AAD3MHE6_LATJO</name>
<evidence type="ECO:0000256" key="1">
    <source>
        <dbReference type="SAM" id="MobiDB-lite"/>
    </source>
</evidence>
<dbReference type="AlphaFoldDB" id="A0AAD3MHE6"/>
<comment type="caution">
    <text evidence="2">The sequence shown here is derived from an EMBL/GenBank/DDBJ whole genome shotgun (WGS) entry which is preliminary data.</text>
</comment>
<proteinExistence type="predicted"/>
<reference evidence="2" key="1">
    <citation type="submission" date="2022-08" db="EMBL/GenBank/DDBJ databases">
        <title>Genome sequencing of akame (Lates japonicus).</title>
        <authorList>
            <person name="Hashiguchi Y."/>
            <person name="Takahashi H."/>
        </authorList>
    </citation>
    <scope>NUCLEOTIDE SEQUENCE</scope>
    <source>
        <strain evidence="2">Kochi</strain>
    </source>
</reference>
<feature type="compositionally biased region" description="Acidic residues" evidence="1">
    <location>
        <begin position="170"/>
        <end position="179"/>
    </location>
</feature>
<accession>A0AAD3MHE6</accession>
<feature type="region of interest" description="Disordered" evidence="1">
    <location>
        <begin position="125"/>
        <end position="207"/>
    </location>
</feature>
<gene>
    <name evidence="2" type="ORF">AKAME5_000719200</name>
</gene>
<sequence length="263" mass="29672">MEFQLYKQTAGRQELALRTEVQMLKAQLTAQPSPNQGMGTVGTPAFKRLRHFMGFTPQRNQTQQEIPEEGPSETPQPDQTKQNPEEGPGETPQLDQTKQKNLEGLSRILRVRVKLPNWTRPSRKILRRVPLETPQPDQTEQGPTETLQPDQTEQENPEEGPTETLQPDQTELENPEEGPTETGGPDRQENLRRFKKTSEWKRPAVPASTAATNCLPSLTHYPYLSSYLVPPGTFFTLLVPRGLLLAEHPGADTRPDRIKDCPI</sequence>
<evidence type="ECO:0000313" key="3">
    <source>
        <dbReference type="Proteomes" id="UP001279410"/>
    </source>
</evidence>
<dbReference type="EMBL" id="BRZM01000020">
    <property type="protein sequence ID" value="GLD54598.1"/>
    <property type="molecule type" value="Genomic_DNA"/>
</dbReference>
<evidence type="ECO:0000313" key="2">
    <source>
        <dbReference type="EMBL" id="GLD54598.1"/>
    </source>
</evidence>
<dbReference type="Proteomes" id="UP001279410">
    <property type="component" value="Unassembled WGS sequence"/>
</dbReference>
<organism evidence="2 3">
    <name type="scientific">Lates japonicus</name>
    <name type="common">Japanese lates</name>
    <dbReference type="NCBI Taxonomy" id="270547"/>
    <lineage>
        <taxon>Eukaryota</taxon>
        <taxon>Metazoa</taxon>
        <taxon>Chordata</taxon>
        <taxon>Craniata</taxon>
        <taxon>Vertebrata</taxon>
        <taxon>Euteleostomi</taxon>
        <taxon>Actinopterygii</taxon>
        <taxon>Neopterygii</taxon>
        <taxon>Teleostei</taxon>
        <taxon>Neoteleostei</taxon>
        <taxon>Acanthomorphata</taxon>
        <taxon>Carangaria</taxon>
        <taxon>Carangaria incertae sedis</taxon>
        <taxon>Centropomidae</taxon>
        <taxon>Lates</taxon>
    </lineage>
</organism>
<feature type="compositionally biased region" description="Acidic residues" evidence="1">
    <location>
        <begin position="152"/>
        <end position="161"/>
    </location>
</feature>